<dbReference type="RefSeq" id="XP_053025565.1">
    <property type="nucleotide sequence ID" value="XM_053161639.1"/>
</dbReference>
<dbReference type="Proteomes" id="UP001164743">
    <property type="component" value="Chromosome 11A"/>
</dbReference>
<sequence>MTTFRVDGDCLSRRQPSQLLIQLSQLSGIPNNERPFAEIVADRPTPLPEDAHKIVINPAEVDTSVAVTPVVTNIVRTPRPT</sequence>
<dbReference type="GeneID" id="77802534"/>
<keyword evidence="2" id="KW-1185">Reference proteome</keyword>
<accession>A0ABY7CYI5</accession>
<gene>
    <name evidence="1" type="ORF">PtA15_11A702</name>
</gene>
<name>A0ABY7CYI5_9BASI</name>
<reference evidence="1" key="1">
    <citation type="submission" date="2022-10" db="EMBL/GenBank/DDBJ databases">
        <title>Puccinia triticina Genome sequencing and assembly.</title>
        <authorList>
            <person name="Li C."/>
        </authorList>
    </citation>
    <scope>NUCLEOTIDE SEQUENCE</scope>
    <source>
        <strain evidence="1">Pt15</strain>
    </source>
</reference>
<protein>
    <submittedName>
        <fullName evidence="1">Uncharacterized protein</fullName>
    </submittedName>
</protein>
<dbReference type="EMBL" id="CP110431">
    <property type="protein sequence ID" value="WAQ90010.1"/>
    <property type="molecule type" value="Genomic_DNA"/>
</dbReference>
<organism evidence="1 2">
    <name type="scientific">Puccinia triticina</name>
    <dbReference type="NCBI Taxonomy" id="208348"/>
    <lineage>
        <taxon>Eukaryota</taxon>
        <taxon>Fungi</taxon>
        <taxon>Dikarya</taxon>
        <taxon>Basidiomycota</taxon>
        <taxon>Pucciniomycotina</taxon>
        <taxon>Pucciniomycetes</taxon>
        <taxon>Pucciniales</taxon>
        <taxon>Pucciniaceae</taxon>
        <taxon>Puccinia</taxon>
    </lineage>
</organism>
<evidence type="ECO:0000313" key="1">
    <source>
        <dbReference type="EMBL" id="WAQ90010.1"/>
    </source>
</evidence>
<evidence type="ECO:0000313" key="2">
    <source>
        <dbReference type="Proteomes" id="UP001164743"/>
    </source>
</evidence>
<proteinExistence type="predicted"/>